<evidence type="ECO:0000256" key="4">
    <source>
        <dbReference type="ARBA" id="ARBA00023163"/>
    </source>
</evidence>
<dbReference type="GO" id="GO:0005730">
    <property type="term" value="C:nucleolus"/>
    <property type="evidence" value="ECO:0007669"/>
    <property type="project" value="UniProtKB-SubCell"/>
</dbReference>
<keyword evidence="4" id="KW-0804">Transcription</keyword>
<comment type="subcellular location">
    <subcellularLocation>
        <location evidence="1">Nucleus</location>
        <location evidence="1">Nucleolus</location>
    </subcellularLocation>
</comment>
<reference evidence="9" key="1">
    <citation type="submission" date="2017-02" db="UniProtKB">
        <authorList>
            <consortium name="WormBaseParasite"/>
        </authorList>
    </citation>
    <scope>IDENTIFICATION</scope>
</reference>
<dbReference type="GO" id="GO:0006351">
    <property type="term" value="P:DNA-templated transcription"/>
    <property type="evidence" value="ECO:0007669"/>
    <property type="project" value="InterPro"/>
</dbReference>
<protein>
    <submittedName>
        <fullName evidence="9">THAP-type domain-containing protein</fullName>
    </submittedName>
</protein>
<dbReference type="Pfam" id="PF06870">
    <property type="entry name" value="RNA_pol_I_A49"/>
    <property type="match status" value="1"/>
</dbReference>
<dbReference type="GO" id="GO:0003677">
    <property type="term" value="F:DNA binding"/>
    <property type="evidence" value="ECO:0007669"/>
    <property type="project" value="InterPro"/>
</dbReference>
<dbReference type="InterPro" id="IPR009668">
    <property type="entry name" value="RNA_pol-assoc_fac_A49-like"/>
</dbReference>
<dbReference type="Proteomes" id="UP000274756">
    <property type="component" value="Unassembled WGS sequence"/>
</dbReference>
<dbReference type="GO" id="GO:0000428">
    <property type="term" value="C:DNA-directed RNA polymerase complex"/>
    <property type="evidence" value="ECO:0007669"/>
    <property type="project" value="UniProtKB-KW"/>
</dbReference>
<proteinExistence type="inferred from homology"/>
<dbReference type="STRING" id="318479.A0A0N4U4F8"/>
<evidence type="ECO:0000313" key="6">
    <source>
        <dbReference type="EMBL" id="VDN56054.1"/>
    </source>
</evidence>
<dbReference type="WBParaSite" id="DME_0000166701-mRNA-1">
    <property type="protein sequence ID" value="DME_0000166701-mRNA-1"/>
    <property type="gene ID" value="DME_0000166701"/>
</dbReference>
<reference evidence="6 8" key="2">
    <citation type="submission" date="2018-11" db="EMBL/GenBank/DDBJ databases">
        <authorList>
            <consortium name="Pathogen Informatics"/>
        </authorList>
    </citation>
    <scope>NUCLEOTIDE SEQUENCE [LARGE SCALE GENOMIC DNA]</scope>
</reference>
<gene>
    <name evidence="6" type="ORF">DME_LOCUS6027</name>
</gene>
<evidence type="ECO:0000256" key="5">
    <source>
        <dbReference type="ARBA" id="ARBA00023242"/>
    </source>
</evidence>
<sequence>MKNDLRGNHQWTLAILHAEGFLDEKYYDICAIMDSENSKQKVPFTFRRYLSIIWVDFILANITYGQYSDVDSMKFKWYKPKFGVGEHVCTMMDAKCSKQKLVSVGREDDSINSGCDYALAVVNKKTRKVNLLPTKMINFESCSSNWENLIGDKFPTKRDYSLNFSTDQESRAIKRRALQSEFGSSKLMRAINLSNRRQIKDETLKTMIDSAMVSSLNENSDSKGVQSLTIIERAQGTVLPKANLAAKLPCDVYSLDMFFTELEIDEVEADAVVFFTRSENEILESGFSPLAFKYFNEENKKKKRLCFVLFLDAMINCFKKIGKNFRRHITTEECSNLCYPVKFKEKLMQMFFAGDFRKESARSKSKLFLNATDKDRLLSHLLCLAISLNC</sequence>
<comment type="similarity">
    <text evidence="2">Belongs to the eukaryotic RPA49/POLR1E RNA polymerase subunit family.</text>
</comment>
<accession>A0A0N4U4F8</accession>
<name>A0A0N4U4F8_DRAME</name>
<evidence type="ECO:0000313" key="8">
    <source>
        <dbReference type="Proteomes" id="UP000274756"/>
    </source>
</evidence>
<dbReference type="AlphaFoldDB" id="A0A0N4U4F8"/>
<evidence type="ECO:0000256" key="1">
    <source>
        <dbReference type="ARBA" id="ARBA00004604"/>
    </source>
</evidence>
<evidence type="ECO:0000313" key="7">
    <source>
        <dbReference type="Proteomes" id="UP000038040"/>
    </source>
</evidence>
<dbReference type="PANTHER" id="PTHR14440">
    <property type="entry name" value="DNA-DIRECTED RNA POLYMERASE I SUBUNIT RPA49"/>
    <property type="match status" value="1"/>
</dbReference>
<evidence type="ECO:0000256" key="3">
    <source>
        <dbReference type="ARBA" id="ARBA00022478"/>
    </source>
</evidence>
<dbReference type="OrthoDB" id="5851809at2759"/>
<keyword evidence="3" id="KW-0240">DNA-directed RNA polymerase</keyword>
<keyword evidence="8" id="KW-1185">Reference proteome</keyword>
<evidence type="ECO:0000313" key="9">
    <source>
        <dbReference type="WBParaSite" id="DME_0000166701-mRNA-1"/>
    </source>
</evidence>
<organism evidence="7 9">
    <name type="scientific">Dracunculus medinensis</name>
    <name type="common">Guinea worm</name>
    <dbReference type="NCBI Taxonomy" id="318479"/>
    <lineage>
        <taxon>Eukaryota</taxon>
        <taxon>Metazoa</taxon>
        <taxon>Ecdysozoa</taxon>
        <taxon>Nematoda</taxon>
        <taxon>Chromadorea</taxon>
        <taxon>Rhabditida</taxon>
        <taxon>Spirurina</taxon>
        <taxon>Dracunculoidea</taxon>
        <taxon>Dracunculidae</taxon>
        <taxon>Dracunculus</taxon>
    </lineage>
</organism>
<keyword evidence="5" id="KW-0539">Nucleus</keyword>
<dbReference type="Proteomes" id="UP000038040">
    <property type="component" value="Unplaced"/>
</dbReference>
<evidence type="ECO:0000256" key="2">
    <source>
        <dbReference type="ARBA" id="ARBA00009430"/>
    </source>
</evidence>
<dbReference type="EMBL" id="UYYG01001154">
    <property type="protein sequence ID" value="VDN56054.1"/>
    <property type="molecule type" value="Genomic_DNA"/>
</dbReference>